<dbReference type="PROSITE" id="PS00041">
    <property type="entry name" value="HTH_ARAC_FAMILY_1"/>
    <property type="match status" value="1"/>
</dbReference>
<gene>
    <name evidence="5" type="ORF">PXX05_08475</name>
</gene>
<evidence type="ECO:0000256" key="2">
    <source>
        <dbReference type="ARBA" id="ARBA00023125"/>
    </source>
</evidence>
<dbReference type="Pfam" id="PF12833">
    <property type="entry name" value="HTH_18"/>
    <property type="match status" value="1"/>
</dbReference>
<dbReference type="InterPro" id="IPR018060">
    <property type="entry name" value="HTH_AraC"/>
</dbReference>
<proteinExistence type="predicted"/>
<feature type="domain" description="HTH araC/xylS-type" evidence="4">
    <location>
        <begin position="159"/>
        <end position="257"/>
    </location>
</feature>
<dbReference type="Gene3D" id="1.10.10.60">
    <property type="entry name" value="Homeodomain-like"/>
    <property type="match status" value="1"/>
</dbReference>
<evidence type="ECO:0000256" key="3">
    <source>
        <dbReference type="ARBA" id="ARBA00023163"/>
    </source>
</evidence>
<sequence length="258" mass="29255">MDKQHQDLHPLLYPYIKSIEIAHQNSTLPYHVYPSLFPTIGFQINGELALLEDDQSKRLKISGITGLITRPRTFQIISPSTKTILVKFYPWGVPRIFKEAANTITNQSIGLDDLVNAQKIINLEERIQINSCSSSALLALIQEFFLDLYISNDNAIDHSRIMKIALDIAQNPNGTVAELGMKYGFSQRNLERQFLMTIGLSPKKYMLTARFQQTLKMLLGGASWSSIANNFNFHDQAHFIKEFKAFSGMTPYNLIKGI</sequence>
<dbReference type="EMBL" id="CP119078">
    <property type="protein sequence ID" value="WED41970.1"/>
    <property type="molecule type" value="Genomic_DNA"/>
</dbReference>
<evidence type="ECO:0000313" key="5">
    <source>
        <dbReference type="EMBL" id="WED41970.1"/>
    </source>
</evidence>
<keyword evidence="3" id="KW-0804">Transcription</keyword>
<dbReference type="PROSITE" id="PS01124">
    <property type="entry name" value="HTH_ARAC_FAMILY_2"/>
    <property type="match status" value="1"/>
</dbReference>
<protein>
    <submittedName>
        <fullName evidence="5">AraC family transcriptional regulator</fullName>
    </submittedName>
</protein>
<evidence type="ECO:0000256" key="1">
    <source>
        <dbReference type="ARBA" id="ARBA00023015"/>
    </source>
</evidence>
<dbReference type="Proteomes" id="UP001222087">
    <property type="component" value="Chromosome"/>
</dbReference>
<dbReference type="SMART" id="SM00342">
    <property type="entry name" value="HTH_ARAC"/>
    <property type="match status" value="1"/>
</dbReference>
<keyword evidence="6" id="KW-1185">Reference proteome</keyword>
<dbReference type="PANTHER" id="PTHR46796:SF13">
    <property type="entry name" value="HTH-TYPE TRANSCRIPTIONAL ACTIVATOR RHAS"/>
    <property type="match status" value="1"/>
</dbReference>
<dbReference type="InterPro" id="IPR050204">
    <property type="entry name" value="AraC_XylS_family_regulators"/>
</dbReference>
<evidence type="ECO:0000259" key="4">
    <source>
        <dbReference type="PROSITE" id="PS01124"/>
    </source>
</evidence>
<dbReference type="RefSeq" id="WP_275087794.1">
    <property type="nucleotide sequence ID" value="NZ_CP119078.1"/>
</dbReference>
<reference evidence="5 6" key="1">
    <citation type="submission" date="2023-02" db="EMBL/GenBank/DDBJ databases">
        <title>Genome Sequence of L. cardiaca H63T.</title>
        <authorList>
            <person name="Lopez A.E."/>
            <person name="Cianciotto N.P."/>
        </authorList>
    </citation>
    <scope>NUCLEOTIDE SEQUENCE [LARGE SCALE GENOMIC DNA]</scope>
    <source>
        <strain evidence="5 6">H63</strain>
    </source>
</reference>
<accession>A0ABY8AMU6</accession>
<dbReference type="InterPro" id="IPR009057">
    <property type="entry name" value="Homeodomain-like_sf"/>
</dbReference>
<dbReference type="PANTHER" id="PTHR46796">
    <property type="entry name" value="HTH-TYPE TRANSCRIPTIONAL ACTIVATOR RHAS-RELATED"/>
    <property type="match status" value="1"/>
</dbReference>
<name>A0ABY8AMU6_9GAMM</name>
<evidence type="ECO:0000313" key="6">
    <source>
        <dbReference type="Proteomes" id="UP001222087"/>
    </source>
</evidence>
<dbReference type="InterPro" id="IPR018062">
    <property type="entry name" value="HTH_AraC-typ_CS"/>
</dbReference>
<keyword evidence="1" id="KW-0805">Transcription regulation</keyword>
<dbReference type="SUPFAM" id="SSF46689">
    <property type="entry name" value="Homeodomain-like"/>
    <property type="match status" value="1"/>
</dbReference>
<keyword evidence="2" id="KW-0238">DNA-binding</keyword>
<organism evidence="5 6">
    <name type="scientific">Legionella cardiaca</name>
    <dbReference type="NCBI Taxonomy" id="1071983"/>
    <lineage>
        <taxon>Bacteria</taxon>
        <taxon>Pseudomonadati</taxon>
        <taxon>Pseudomonadota</taxon>
        <taxon>Gammaproteobacteria</taxon>
        <taxon>Legionellales</taxon>
        <taxon>Legionellaceae</taxon>
        <taxon>Legionella</taxon>
    </lineage>
</organism>